<organism evidence="6 7">
    <name type="scientific">Velamenicoccus archaeovorus</name>
    <dbReference type="NCBI Taxonomy" id="1930593"/>
    <lineage>
        <taxon>Bacteria</taxon>
        <taxon>Pseudomonadati</taxon>
        <taxon>Candidatus Omnitrophota</taxon>
        <taxon>Candidatus Velamenicoccus</taxon>
    </lineage>
</organism>
<accession>A0A410P2F2</accession>
<keyword evidence="7" id="KW-1185">Reference proteome</keyword>
<dbReference type="PANTHER" id="PTHR24960:SF83">
    <property type="entry name" value="4FE-4S FERREDOXIN-TYPE DOMAIN-CONTAINING PROTEIN"/>
    <property type="match status" value="1"/>
</dbReference>
<dbReference type="PROSITE" id="PS51379">
    <property type="entry name" value="4FE4S_FER_2"/>
    <property type="match status" value="2"/>
</dbReference>
<evidence type="ECO:0000256" key="1">
    <source>
        <dbReference type="ARBA" id="ARBA00022485"/>
    </source>
</evidence>
<dbReference type="Proteomes" id="UP000287243">
    <property type="component" value="Chromosome"/>
</dbReference>
<evidence type="ECO:0000259" key="5">
    <source>
        <dbReference type="PROSITE" id="PS51379"/>
    </source>
</evidence>
<dbReference type="PANTHER" id="PTHR24960">
    <property type="entry name" value="PHOTOSYSTEM I IRON-SULFUR CENTER-RELATED"/>
    <property type="match status" value="1"/>
</dbReference>
<dbReference type="InterPro" id="IPR050157">
    <property type="entry name" value="PSI_iron-sulfur_center"/>
</dbReference>
<keyword evidence="4" id="KW-0411">Iron-sulfur</keyword>
<dbReference type="Pfam" id="PF12838">
    <property type="entry name" value="Fer4_7"/>
    <property type="match status" value="1"/>
</dbReference>
<keyword evidence="3" id="KW-0408">Iron</keyword>
<dbReference type="GO" id="GO:0046872">
    <property type="term" value="F:metal ion binding"/>
    <property type="evidence" value="ECO:0007669"/>
    <property type="project" value="UniProtKB-KW"/>
</dbReference>
<gene>
    <name evidence="6" type="ORF">BU251_00805</name>
</gene>
<dbReference type="GO" id="GO:0051539">
    <property type="term" value="F:4 iron, 4 sulfur cluster binding"/>
    <property type="evidence" value="ECO:0007669"/>
    <property type="project" value="UniProtKB-KW"/>
</dbReference>
<reference evidence="6 7" key="1">
    <citation type="submission" date="2017-01" db="EMBL/GenBank/DDBJ databases">
        <title>First insights into the biology of 'candidatus Vampirococcus archaeovorus'.</title>
        <authorList>
            <person name="Kizina J."/>
            <person name="Jordan S."/>
            <person name="Stueber K."/>
            <person name="Reinhardt R."/>
            <person name="Harder J."/>
        </authorList>
    </citation>
    <scope>NUCLEOTIDE SEQUENCE [LARGE SCALE GENOMIC DNA]</scope>
    <source>
        <strain evidence="6 7">LiM</strain>
    </source>
</reference>
<dbReference type="InterPro" id="IPR007160">
    <property type="entry name" value="DUF362"/>
</dbReference>
<dbReference type="EMBL" id="CP019384">
    <property type="protein sequence ID" value="QAT16375.1"/>
    <property type="molecule type" value="Genomic_DNA"/>
</dbReference>
<dbReference type="AlphaFoldDB" id="A0A410P2F2"/>
<keyword evidence="2" id="KW-0479">Metal-binding</keyword>
<protein>
    <recommendedName>
        <fullName evidence="5">4Fe-4S ferredoxin-type domain-containing protein</fullName>
    </recommendedName>
</protein>
<proteinExistence type="predicted"/>
<feature type="domain" description="4Fe-4S ferredoxin-type" evidence="5">
    <location>
        <begin position="240"/>
        <end position="269"/>
    </location>
</feature>
<evidence type="ECO:0000256" key="2">
    <source>
        <dbReference type="ARBA" id="ARBA00022723"/>
    </source>
</evidence>
<evidence type="ECO:0000313" key="7">
    <source>
        <dbReference type="Proteomes" id="UP000287243"/>
    </source>
</evidence>
<evidence type="ECO:0000256" key="4">
    <source>
        <dbReference type="ARBA" id="ARBA00023014"/>
    </source>
</evidence>
<dbReference type="InterPro" id="IPR017900">
    <property type="entry name" value="4Fe4S_Fe_S_CS"/>
</dbReference>
<dbReference type="Pfam" id="PF04015">
    <property type="entry name" value="DUF362"/>
    <property type="match status" value="1"/>
</dbReference>
<name>A0A410P2F2_VELA1</name>
<dbReference type="OrthoDB" id="9781559at2"/>
<feature type="domain" description="4Fe-4S ferredoxin-type" evidence="5">
    <location>
        <begin position="186"/>
        <end position="215"/>
    </location>
</feature>
<dbReference type="RefSeq" id="WP_128699012.1">
    <property type="nucleotide sequence ID" value="NZ_CP019384.1"/>
</dbReference>
<evidence type="ECO:0000256" key="3">
    <source>
        <dbReference type="ARBA" id="ARBA00023004"/>
    </source>
</evidence>
<dbReference type="PROSITE" id="PS00198">
    <property type="entry name" value="4FE4S_FER_1"/>
    <property type="match status" value="1"/>
</dbReference>
<dbReference type="InterPro" id="IPR017896">
    <property type="entry name" value="4Fe4S_Fe-S-bd"/>
</dbReference>
<keyword evidence="1" id="KW-0004">4Fe-4S</keyword>
<dbReference type="KEGG" id="vai:BU251_00805"/>
<evidence type="ECO:0000313" key="6">
    <source>
        <dbReference type="EMBL" id="QAT16375.1"/>
    </source>
</evidence>
<sequence>MKSKVYLAPIAEDARHARQAALVKVLDALRPAMQYDEGAFVPIKLTIGDSACVHHMPPELVRLVVEVIRAQGARPFLFDTSVIYHGSRQNAVDHMGLAYKKGFHQAAVGAPFIVADGLLGHDGREYEINAAHIKKIRVPSFVGILENLVVLSHATGHVFSGYAGAIKNVAMGMSCRPTKQVQHSSLKPSIAEEKCTACGACIRSCPVNAIVFGPKRHRSPGLGHPPFAALAGSRDGKRTERAIIDTKKCIGCGECLCACRFEAVLVNWDEEMDVFCSRMVEAAAGILSRFKKKVFITFAFGITQDCDCISTKDDKLISPDIGILASQDPLALDQATTDLMKDAFGFLKQHQAYRGMFRYAQKTGLGSLEYELEKI</sequence>
<dbReference type="Gene3D" id="3.30.70.20">
    <property type="match status" value="2"/>
</dbReference>
<dbReference type="SUPFAM" id="SSF54862">
    <property type="entry name" value="4Fe-4S ferredoxins"/>
    <property type="match status" value="1"/>
</dbReference>